<reference evidence="1 2" key="1">
    <citation type="submission" date="2013-01" db="EMBL/GenBank/DDBJ databases">
        <authorList>
            <person name="Bench S."/>
        </authorList>
    </citation>
    <scope>NUCLEOTIDE SEQUENCE [LARGE SCALE GENOMIC DNA]</scope>
    <source>
        <strain evidence="1 2">WH 8502</strain>
    </source>
</reference>
<reference evidence="1 2" key="2">
    <citation type="submission" date="2013-09" db="EMBL/GenBank/DDBJ databases">
        <title>Whole genome comparison of six Crocosphaera watsonii strains with differing phenotypes.</title>
        <authorList>
            <person name="Bench S.R."/>
            <person name="Heller P."/>
            <person name="Frank I."/>
            <person name="Arciniega M."/>
            <person name="Shilova I.N."/>
            <person name="Zehr J.P."/>
        </authorList>
    </citation>
    <scope>NUCLEOTIDE SEQUENCE [LARGE SCALE GENOMIC DNA]</scope>
    <source>
        <strain evidence="1 2">WH 8502</strain>
    </source>
</reference>
<organism evidence="1 2">
    <name type="scientific">Crocosphaera watsonii WH 8502</name>
    <dbReference type="NCBI Taxonomy" id="423474"/>
    <lineage>
        <taxon>Bacteria</taxon>
        <taxon>Bacillati</taxon>
        <taxon>Cyanobacteriota</taxon>
        <taxon>Cyanophyceae</taxon>
        <taxon>Oscillatoriophycideae</taxon>
        <taxon>Chroococcales</taxon>
        <taxon>Aphanothecaceae</taxon>
        <taxon>Crocosphaera</taxon>
    </lineage>
</organism>
<evidence type="ECO:0000313" key="2">
    <source>
        <dbReference type="Proteomes" id="UP000018348"/>
    </source>
</evidence>
<sequence>MYCCLAMRFRGTNNILTNLWAAIVFSTILQDIFTISSDSIKDS</sequence>
<evidence type="ECO:0000313" key="1">
    <source>
        <dbReference type="EMBL" id="CCQ50285.1"/>
    </source>
</evidence>
<name>T2IDF4_CROWT</name>
<accession>T2IDF4</accession>
<proteinExistence type="predicted"/>
<dbReference type="Proteomes" id="UP000018348">
    <property type="component" value="Unassembled WGS sequence"/>
</dbReference>
<dbReference type="AlphaFoldDB" id="T2IDF4"/>
<protein>
    <submittedName>
        <fullName evidence="1">Uncharacterized protein</fullName>
    </submittedName>
</protein>
<gene>
    <name evidence="1" type="ORF">CWATWH8502_2713</name>
</gene>
<dbReference type="EMBL" id="CAQK01000277">
    <property type="protein sequence ID" value="CCQ50285.1"/>
    <property type="molecule type" value="Genomic_DNA"/>
</dbReference>
<comment type="caution">
    <text evidence="1">The sequence shown here is derived from an EMBL/GenBank/DDBJ whole genome shotgun (WGS) entry which is preliminary data.</text>
</comment>